<organism evidence="5">
    <name type="scientific">Bombyx mori</name>
    <name type="common">Silk moth</name>
    <dbReference type="NCBI Taxonomy" id="7091"/>
    <lineage>
        <taxon>Eukaryota</taxon>
        <taxon>Metazoa</taxon>
        <taxon>Ecdysozoa</taxon>
        <taxon>Arthropoda</taxon>
        <taxon>Hexapoda</taxon>
        <taxon>Insecta</taxon>
        <taxon>Pterygota</taxon>
        <taxon>Neoptera</taxon>
        <taxon>Endopterygota</taxon>
        <taxon>Lepidoptera</taxon>
        <taxon>Glossata</taxon>
        <taxon>Ditrysia</taxon>
        <taxon>Bombycoidea</taxon>
        <taxon>Bombycidae</taxon>
        <taxon>Bombycinae</taxon>
        <taxon>Bombyx</taxon>
    </lineage>
</organism>
<dbReference type="KEGG" id="bmor:692536"/>
<reference evidence="7" key="5">
    <citation type="submission" date="2022-06" db="UniProtKB">
        <authorList>
            <consortium name="EnsemblMetazoa"/>
        </authorList>
    </citation>
    <scope>IDENTIFICATION</scope>
    <source>
        <strain evidence="7">p50T (Dazao)</strain>
    </source>
</reference>
<dbReference type="GO" id="GO:0007623">
    <property type="term" value="P:circadian rhythm"/>
    <property type="evidence" value="ECO:0007669"/>
    <property type="project" value="UniProtKB-ARBA"/>
</dbReference>
<dbReference type="InterPro" id="IPR010562">
    <property type="entry name" value="Haemolymph_juvenile_hormone-bd"/>
</dbReference>
<evidence type="ECO:0000313" key="6">
    <source>
        <dbReference type="EMBL" id="BAH97097.1"/>
    </source>
</evidence>
<keyword evidence="1 4" id="KW-0732">Signal</keyword>
<dbReference type="Gene3D" id="3.15.10.30">
    <property type="entry name" value="Haemolymph juvenile hormone binding protein"/>
    <property type="match status" value="1"/>
</dbReference>
<reference evidence="6" key="4">
    <citation type="submission" date="2008-02" db="EMBL/GenBank/DDBJ databases">
        <title>Characterization of Juvenile Hormone Binding Protein and Its Related Genes in All Stage Development of Silkworm, Bombyx mori.</title>
        <authorList>
            <person name="Shimomura M."/>
            <person name="Ogura T."/>
            <person name="Tsubota T."/>
            <person name="Nakakura T."/>
            <person name="Shinoda T."/>
            <person name="Shiotsuki T."/>
        </authorList>
    </citation>
    <scope>NUCLEOTIDE SEQUENCE</scope>
    <source>
        <strain evidence="6">C145XN140</strain>
    </source>
</reference>
<keyword evidence="8" id="KW-1185">Reference proteome</keyword>
<evidence type="ECO:0000256" key="3">
    <source>
        <dbReference type="ARBA" id="ARBA00060902"/>
    </source>
</evidence>
<evidence type="ECO:0000256" key="2">
    <source>
        <dbReference type="ARBA" id="ARBA00023108"/>
    </source>
</evidence>
<reference evidence="5" key="1">
    <citation type="journal article" date="2003" name="Proc. Natl. Acad. Sci. U.S.A.">
        <title>The construction of an EST database for Bombyx mori and its application.</title>
        <authorList>
            <person name="Mita K."/>
            <person name="Morimyo M."/>
            <person name="Okano K."/>
            <person name="Koike Y."/>
            <person name="Nohara J."/>
            <person name="Kawasaki H."/>
            <person name="Kadono K.O."/>
            <person name="Yamamoto K."/>
            <person name="Suzuki M."/>
            <person name="Shimada T."/>
            <person name="Goldsmith M."/>
            <person name="Maeda S."/>
        </authorList>
    </citation>
    <scope>NUCLEOTIDE SEQUENCE</scope>
    <source>
        <strain evidence="6">C145XN140</strain>
        <strain evidence="5">Kinshu X Showa</strain>
    </source>
</reference>
<evidence type="ECO:0000256" key="4">
    <source>
        <dbReference type="SAM" id="SignalP"/>
    </source>
</evidence>
<sequence length="249" mass="27900">MMLIALFLFAAHVFNTNADDAYLPPYIEACEFSNENLEQCIKEQIEKSLPEFTKGIPELDVPSTDPVHLDDINIDGNGLKLTFTKALMHGLKGSHLKEFKLKFDGDHGNFKLAFISNMSLTAEYEADGKLLILQIKGKGDALINCVNVDVEIESKLNQVKDNNGKDHLKLGTPSYKYKIEKTTFDLKNLFNGNKELADTTLQFANENWQQLMDDLAPPAIKQIVKTVVKAINKFFASVTTQQIIKGYSP</sequence>
<dbReference type="OrthoDB" id="8186595at2759"/>
<evidence type="ECO:0000256" key="1">
    <source>
        <dbReference type="ARBA" id="ARBA00022729"/>
    </source>
</evidence>
<dbReference type="PANTHER" id="PTHR11008:SF41">
    <property type="entry name" value="RE70318P"/>
    <property type="match status" value="1"/>
</dbReference>
<dbReference type="SMART" id="SM00700">
    <property type="entry name" value="JHBP"/>
    <property type="match status" value="1"/>
</dbReference>
<gene>
    <name evidence="5" type="primary">brP2095</name>
    <name evidence="7" type="synonym">692536</name>
</gene>
<reference evidence="5" key="2">
    <citation type="journal article" date="2006" name="Insect Mol. Biol.">
        <title>Cloning and expression analysis of takeout/JHBP family genes of silkworm, Bombyx mori.</title>
        <authorList>
            <person name="Saito K."/>
            <person name="Su Z.-H."/>
            <person name="Emi A."/>
            <person name="Mita K."/>
            <person name="Takeda M."/>
            <person name="Fujiwara Y."/>
        </authorList>
    </citation>
    <scope>NUCLEOTIDE SEQUENCE</scope>
    <source>
        <strain evidence="5">Kinshu X Showa</strain>
    </source>
</reference>
<reference evidence="8" key="3">
    <citation type="journal article" date="2008" name="Insect Biochem. Mol. Biol.">
        <title>The genome of a lepidopteran model insect, the silkworm Bombyx mori.</title>
        <authorList>
            <consortium name="International Silkworm Genome Consortium"/>
        </authorList>
    </citation>
    <scope>NUCLEOTIDE SEQUENCE [LARGE SCALE GENOMIC DNA]</scope>
    <source>
        <strain evidence="8">p50T</strain>
    </source>
</reference>
<proteinExistence type="evidence at transcript level"/>
<dbReference type="SMR" id="Q402D4"/>
<evidence type="ECO:0000313" key="7">
    <source>
        <dbReference type="EnsemblMetazoa" id="NP_001036987.1"/>
    </source>
</evidence>
<dbReference type="EMBL" id="AB196706">
    <property type="protein sequence ID" value="BAE43414.1"/>
    <property type="molecule type" value="mRNA"/>
</dbReference>
<dbReference type="InterPro" id="IPR038606">
    <property type="entry name" value="To_sf"/>
</dbReference>
<dbReference type="PANTHER" id="PTHR11008">
    <property type="entry name" value="PROTEIN TAKEOUT-LIKE PROTEIN"/>
    <property type="match status" value="1"/>
</dbReference>
<dbReference type="FunFam" id="3.15.10.30:FF:000001">
    <property type="entry name" value="Takeout-like protein 1"/>
    <property type="match status" value="1"/>
</dbReference>
<dbReference type="RefSeq" id="NP_001036987.1">
    <property type="nucleotide sequence ID" value="NM_001043522.1"/>
</dbReference>
<comment type="similarity">
    <text evidence="3">Belongs to the TO family.</text>
</comment>
<evidence type="ECO:0000313" key="5">
    <source>
        <dbReference type="EMBL" id="BAE43414.1"/>
    </source>
</evidence>
<dbReference type="Pfam" id="PF06585">
    <property type="entry name" value="JHBP"/>
    <property type="match status" value="1"/>
</dbReference>
<dbReference type="EnsemblMetazoa" id="NM_001043522.1">
    <property type="protein sequence ID" value="NP_001036987.1"/>
    <property type="gene ID" value="GeneID_692536"/>
</dbReference>
<protein>
    <submittedName>
        <fullName evidence="6">Juvenile hormone binding protein</fullName>
    </submittedName>
</protein>
<accession>Q402D4</accession>
<feature type="signal peptide" evidence="4">
    <location>
        <begin position="1"/>
        <end position="18"/>
    </location>
</feature>
<dbReference type="Proteomes" id="UP000005204">
    <property type="component" value="Unassembled WGS sequence"/>
</dbReference>
<dbReference type="AlphaFoldDB" id="Q402D4"/>
<dbReference type="GeneID" id="692536"/>
<name>Q402D4_BOMMO</name>
<evidence type="ECO:0000313" key="8">
    <source>
        <dbReference type="Proteomes" id="UP000005204"/>
    </source>
</evidence>
<feature type="chain" id="PRO_5010843578" evidence="4">
    <location>
        <begin position="19"/>
        <end position="249"/>
    </location>
</feature>
<dbReference type="HOGENOM" id="CLU_069908_0_0_1"/>
<dbReference type="EMBL" id="AB383141">
    <property type="protein sequence ID" value="BAH97097.1"/>
    <property type="molecule type" value="mRNA"/>
</dbReference>
<keyword evidence="2" id="KW-0090">Biological rhythms</keyword>
<dbReference type="CTD" id="692536"/>